<protein>
    <submittedName>
        <fullName evidence="3">GNAT family N-acetyltransferase</fullName>
    </submittedName>
</protein>
<evidence type="ECO:0000313" key="4">
    <source>
        <dbReference type="Proteomes" id="UP000515377"/>
    </source>
</evidence>
<dbReference type="AlphaFoldDB" id="A0A9X7UDR0"/>
<dbReference type="PROSITE" id="PS51186">
    <property type="entry name" value="GNAT"/>
    <property type="match status" value="1"/>
</dbReference>
<dbReference type="Proteomes" id="UP000515377">
    <property type="component" value="Chromosome"/>
</dbReference>
<dbReference type="GO" id="GO:0008080">
    <property type="term" value="F:N-acetyltransferase activity"/>
    <property type="evidence" value="ECO:0007669"/>
    <property type="project" value="InterPro"/>
</dbReference>
<dbReference type="EMBL" id="CP060122">
    <property type="protein sequence ID" value="QNG44520.1"/>
    <property type="molecule type" value="Genomic_DNA"/>
</dbReference>
<evidence type="ECO:0000313" key="3">
    <source>
        <dbReference type="EMBL" id="QNG44520.1"/>
    </source>
</evidence>
<dbReference type="InterPro" id="IPR000182">
    <property type="entry name" value="GNAT_dom"/>
</dbReference>
<dbReference type="SUPFAM" id="SSF55729">
    <property type="entry name" value="Acyl-CoA N-acyltransferases (Nat)"/>
    <property type="match status" value="1"/>
</dbReference>
<evidence type="ECO:0000256" key="1">
    <source>
        <dbReference type="ARBA" id="ARBA00022679"/>
    </source>
</evidence>
<proteinExistence type="predicted"/>
<dbReference type="Gene3D" id="3.40.630.30">
    <property type="match status" value="1"/>
</dbReference>
<dbReference type="PANTHER" id="PTHR13947:SF37">
    <property type="entry name" value="LD18367P"/>
    <property type="match status" value="1"/>
</dbReference>
<gene>
    <name evidence="3" type="ORF">H3V42_22050</name>
</gene>
<keyword evidence="1" id="KW-0808">Transferase</keyword>
<accession>A0A9X7UDR0</accession>
<feature type="domain" description="N-acetyltransferase" evidence="2">
    <location>
        <begin position="2"/>
        <end position="154"/>
    </location>
</feature>
<evidence type="ECO:0000259" key="2">
    <source>
        <dbReference type="PROSITE" id="PS51186"/>
    </source>
</evidence>
<organism evidence="3 4">
    <name type="scientific">Sphingobium yanoikuyae</name>
    <name type="common">Sphingomonas yanoikuyae</name>
    <dbReference type="NCBI Taxonomy" id="13690"/>
    <lineage>
        <taxon>Bacteria</taxon>
        <taxon>Pseudomonadati</taxon>
        <taxon>Pseudomonadota</taxon>
        <taxon>Alphaproteobacteria</taxon>
        <taxon>Sphingomonadales</taxon>
        <taxon>Sphingomonadaceae</taxon>
        <taxon>Sphingobium</taxon>
    </lineage>
</organism>
<dbReference type="CDD" id="cd04301">
    <property type="entry name" value="NAT_SF"/>
    <property type="match status" value="1"/>
</dbReference>
<name>A0A9X7UDR0_SPHYA</name>
<reference evidence="3 4" key="1">
    <citation type="submission" date="2020-07" db="EMBL/GenBank/DDBJ databases">
        <title>Whole genome sequence of Sphingobium yanoikuyae A3.</title>
        <authorList>
            <person name="Han S.-S."/>
        </authorList>
    </citation>
    <scope>NUCLEOTIDE SEQUENCE [LARGE SCALE GENOMIC DNA]</scope>
    <source>
        <strain evidence="3 4">A3</strain>
    </source>
</reference>
<dbReference type="Pfam" id="PF00583">
    <property type="entry name" value="Acetyltransf_1"/>
    <property type="match status" value="1"/>
</dbReference>
<dbReference type="InterPro" id="IPR050769">
    <property type="entry name" value="NAT_camello-type"/>
</dbReference>
<dbReference type="RefSeq" id="WP_185703904.1">
    <property type="nucleotide sequence ID" value="NZ_JBCNKW010000006.1"/>
</dbReference>
<dbReference type="InterPro" id="IPR016181">
    <property type="entry name" value="Acyl_CoA_acyltransferase"/>
</dbReference>
<dbReference type="PANTHER" id="PTHR13947">
    <property type="entry name" value="GNAT FAMILY N-ACETYLTRANSFERASE"/>
    <property type="match status" value="1"/>
</dbReference>
<sequence>MPLIRPFAPADQPGILDLILGIQRDEYGIAITAADQPDLTDIAGFYLPGAGGFWVAEEDGRIVGTIALKDIGQNQGALRKMFVASSHRGRAAGVAQALLDHLLDAAAARGLAQIYLGTTARFLAAHRFYEKNGFALVEAHELPPAFPRMEVDTRFYERSIKPAKAG</sequence>